<proteinExistence type="inferred from homology"/>
<protein>
    <recommendedName>
        <fullName evidence="6">Glycosidase</fullName>
    </recommendedName>
</protein>
<dbReference type="SUPFAM" id="SSF75005">
    <property type="entry name" value="Arabinanase/levansucrase/invertase"/>
    <property type="match status" value="2"/>
</dbReference>
<evidence type="ECO:0000256" key="3">
    <source>
        <dbReference type="ARBA" id="ARBA00024356"/>
    </source>
</evidence>
<dbReference type="InterPro" id="IPR007184">
    <property type="entry name" value="Mannoside_phosphorylase"/>
</dbReference>
<dbReference type="EMBL" id="PCTS01000025">
    <property type="protein sequence ID" value="PIP86477.1"/>
    <property type="molecule type" value="Genomic_DNA"/>
</dbReference>
<dbReference type="GO" id="GO:0016757">
    <property type="term" value="F:glycosyltransferase activity"/>
    <property type="evidence" value="ECO:0007669"/>
    <property type="project" value="UniProtKB-KW"/>
</dbReference>
<dbReference type="CDD" id="cd18611">
    <property type="entry name" value="GH130"/>
    <property type="match status" value="1"/>
</dbReference>
<organism evidence="4 5">
    <name type="scientific">Candidatus Campbellbacteria bacterium CG22_combo_CG10-13_8_21_14_all_43_18</name>
    <dbReference type="NCBI Taxonomy" id="1974530"/>
    <lineage>
        <taxon>Bacteria</taxon>
        <taxon>Candidatus Campbelliibacteriota</taxon>
    </lineage>
</organism>
<dbReference type="Pfam" id="PF04041">
    <property type="entry name" value="Glyco_hydro_130"/>
    <property type="match status" value="2"/>
</dbReference>
<comment type="caution">
    <text evidence="4">The sequence shown here is derived from an EMBL/GenBank/DDBJ whole genome shotgun (WGS) entry which is preliminary data.</text>
</comment>
<sequence length="675" mass="76587">MIILKRREENPILKPNKEQSWEAEAVFNGCPIRKGNKIYLLYRALSLPHYHLAAQIQMRVSDIGIAESRDGVNFSNRQKFIIPEHKWERFGCEDPRVTKLGEKFYIFYTALSAYPFRADGIKVGLAISKDLKNIKEKHLITPFNAKAMALFPEKINPVRNSEGSSHTSSLRDSQHKISNGVNGKMCAILAVNTDRPPSKIALAYFDKEEDMWSEKYWQNWYVNVDQHSIPLQRRTEDHVEIGAPPIKTKYGWLLIYSYIRNYFSSQRLFTIETALLDLRDPSKIIARTNYALLAPEEAYELYGIVPNTIFPSGALLNKDELFVYYGAADTTVALATGKLSSLIKAMFCPAECVGQLSRAKENPIIAPLKNHPWEAKAAFNPGALYEDGKVHILYRAMSEDNTSVFGYAASADGIHIDYRHSEPVYEPRESFEQKLVPGGNSGCEDPRLTKIKDTVYMLYTAFDGKHPPRIALTSISLKNFLAQVWDWTKPVLISPPEFDNKDACVFPEKVKGKYLIFHRFGNNIDITLTPSLDFDGKTWLEEHIWLSPRRGMWDSLKVGIAAPPIKTKEGWVLFYHGVSEEDRYYRVGAVLLDLNNPTKIISRTNEPILSPETPYEKTGQIPNVVFPCGVALIGKKVFVYYGAGDSVVGVAAVELEKLLSELQKFEKFKLNKIIK</sequence>
<dbReference type="PANTHER" id="PTHR34106:SF5">
    <property type="entry name" value="GLYCOSIDASE"/>
    <property type="match status" value="1"/>
</dbReference>
<dbReference type="AlphaFoldDB" id="A0A2H0DWC6"/>
<keyword evidence="1" id="KW-0328">Glycosyltransferase</keyword>
<evidence type="ECO:0000313" key="4">
    <source>
        <dbReference type="EMBL" id="PIP86477.1"/>
    </source>
</evidence>
<dbReference type="Proteomes" id="UP000231276">
    <property type="component" value="Unassembled WGS sequence"/>
</dbReference>
<dbReference type="PANTHER" id="PTHR34106">
    <property type="entry name" value="GLYCOSIDASE"/>
    <property type="match status" value="1"/>
</dbReference>
<keyword evidence="2" id="KW-0808">Transferase</keyword>
<evidence type="ECO:0000313" key="5">
    <source>
        <dbReference type="Proteomes" id="UP000231276"/>
    </source>
</evidence>
<evidence type="ECO:0008006" key="6">
    <source>
        <dbReference type="Google" id="ProtNLM"/>
    </source>
</evidence>
<evidence type="ECO:0000256" key="1">
    <source>
        <dbReference type="ARBA" id="ARBA00022676"/>
    </source>
</evidence>
<name>A0A2H0DWC6_9BACT</name>
<reference evidence="4 5" key="1">
    <citation type="submission" date="2017-09" db="EMBL/GenBank/DDBJ databases">
        <title>Depth-based differentiation of microbial function through sediment-hosted aquifers and enrichment of novel symbionts in the deep terrestrial subsurface.</title>
        <authorList>
            <person name="Probst A.J."/>
            <person name="Ladd B."/>
            <person name="Jarett J.K."/>
            <person name="Geller-Mcgrath D.E."/>
            <person name="Sieber C.M."/>
            <person name="Emerson J.B."/>
            <person name="Anantharaman K."/>
            <person name="Thomas B.C."/>
            <person name="Malmstrom R."/>
            <person name="Stieglmeier M."/>
            <person name="Klingl A."/>
            <person name="Woyke T."/>
            <person name="Ryan C.M."/>
            <person name="Banfield J.F."/>
        </authorList>
    </citation>
    <scope>NUCLEOTIDE SEQUENCE [LARGE SCALE GENOMIC DNA]</scope>
    <source>
        <strain evidence="4">CG22_combo_CG10-13_8_21_14_all_43_18</strain>
    </source>
</reference>
<evidence type="ECO:0000256" key="2">
    <source>
        <dbReference type="ARBA" id="ARBA00022679"/>
    </source>
</evidence>
<comment type="similarity">
    <text evidence="3">Belongs to the glycosyl hydrolase 130 family.</text>
</comment>
<dbReference type="Gene3D" id="2.115.10.20">
    <property type="entry name" value="Glycosyl hydrolase domain, family 43"/>
    <property type="match status" value="2"/>
</dbReference>
<accession>A0A2H0DWC6</accession>
<dbReference type="InterPro" id="IPR023296">
    <property type="entry name" value="Glyco_hydro_beta-prop_sf"/>
</dbReference>
<gene>
    <name evidence="4" type="ORF">COW82_01845</name>
</gene>
<dbReference type="CDD" id="cd18614">
    <property type="entry name" value="GH130"/>
    <property type="match status" value="1"/>
</dbReference>